<evidence type="ECO:0000259" key="6">
    <source>
        <dbReference type="PROSITE" id="PS50977"/>
    </source>
</evidence>
<sequence>MSDAEHKDQTPPSGDAKTNGRRERILAAARKLFAERGFSQTNVADITALADVSIGSVYYHFANKNEIFFELWSTYSRGQSAATRAAVAAFRAVGVTDGSQLFLAGTRAYLLCAYDSRDLVSLFYGSDQPADFSERQRIVTPEFDWHAQNQKLLQDKALTTVLTGSMGEVSRQVAALPTKEEAETFINAVIAIFSRLMTPQPEKGKT</sequence>
<dbReference type="SUPFAM" id="SSF46689">
    <property type="entry name" value="Homeodomain-like"/>
    <property type="match status" value="1"/>
</dbReference>
<evidence type="ECO:0000256" key="2">
    <source>
        <dbReference type="ARBA" id="ARBA00023125"/>
    </source>
</evidence>
<dbReference type="PANTHER" id="PTHR30055">
    <property type="entry name" value="HTH-TYPE TRANSCRIPTIONAL REGULATOR RUTR"/>
    <property type="match status" value="1"/>
</dbReference>
<evidence type="ECO:0000313" key="8">
    <source>
        <dbReference type="Proteomes" id="UP001156140"/>
    </source>
</evidence>
<dbReference type="AlphaFoldDB" id="A0AA41UA18"/>
<evidence type="ECO:0000256" key="1">
    <source>
        <dbReference type="ARBA" id="ARBA00023015"/>
    </source>
</evidence>
<reference evidence="7" key="1">
    <citation type="submission" date="2022-03" db="EMBL/GenBank/DDBJ databases">
        <title>The complete genome sequence of a Methyloterrigena soli.</title>
        <authorList>
            <person name="Zi Z."/>
        </authorList>
    </citation>
    <scope>NUCLEOTIDE SEQUENCE</scope>
    <source>
        <strain evidence="7">M48</strain>
    </source>
</reference>
<protein>
    <submittedName>
        <fullName evidence="7">TetR/AcrR family transcriptional regulator</fullName>
    </submittedName>
</protein>
<dbReference type="GO" id="GO:0003700">
    <property type="term" value="F:DNA-binding transcription factor activity"/>
    <property type="evidence" value="ECO:0007669"/>
    <property type="project" value="TreeGrafter"/>
</dbReference>
<feature type="region of interest" description="Disordered" evidence="5">
    <location>
        <begin position="1"/>
        <end position="20"/>
    </location>
</feature>
<keyword evidence="1" id="KW-0805">Transcription regulation</keyword>
<dbReference type="PROSITE" id="PS50977">
    <property type="entry name" value="HTH_TETR_2"/>
    <property type="match status" value="1"/>
</dbReference>
<feature type="DNA-binding region" description="H-T-H motif" evidence="4">
    <location>
        <begin position="42"/>
        <end position="61"/>
    </location>
</feature>
<organism evidence="7 8">
    <name type="scientific">Paradevosia shaoguanensis</name>
    <dbReference type="NCBI Taxonomy" id="1335043"/>
    <lineage>
        <taxon>Bacteria</taxon>
        <taxon>Pseudomonadati</taxon>
        <taxon>Pseudomonadota</taxon>
        <taxon>Alphaproteobacteria</taxon>
        <taxon>Hyphomicrobiales</taxon>
        <taxon>Devosiaceae</taxon>
        <taxon>Paradevosia</taxon>
    </lineage>
</organism>
<evidence type="ECO:0000256" key="3">
    <source>
        <dbReference type="ARBA" id="ARBA00023163"/>
    </source>
</evidence>
<proteinExistence type="predicted"/>
<dbReference type="Gene3D" id="1.10.357.10">
    <property type="entry name" value="Tetracycline Repressor, domain 2"/>
    <property type="match status" value="1"/>
</dbReference>
<gene>
    <name evidence="7" type="ORF">ML536_01915</name>
</gene>
<dbReference type="Proteomes" id="UP001156140">
    <property type="component" value="Unassembled WGS sequence"/>
</dbReference>
<dbReference type="Pfam" id="PF00440">
    <property type="entry name" value="TetR_N"/>
    <property type="match status" value="1"/>
</dbReference>
<dbReference type="InterPro" id="IPR001647">
    <property type="entry name" value="HTH_TetR"/>
</dbReference>
<dbReference type="PRINTS" id="PR00455">
    <property type="entry name" value="HTHTETR"/>
</dbReference>
<evidence type="ECO:0000313" key="7">
    <source>
        <dbReference type="EMBL" id="MCI0125577.1"/>
    </source>
</evidence>
<evidence type="ECO:0000256" key="4">
    <source>
        <dbReference type="PROSITE-ProRule" id="PRU00335"/>
    </source>
</evidence>
<dbReference type="GO" id="GO:0000976">
    <property type="term" value="F:transcription cis-regulatory region binding"/>
    <property type="evidence" value="ECO:0007669"/>
    <property type="project" value="TreeGrafter"/>
</dbReference>
<dbReference type="RefSeq" id="WP_281734766.1">
    <property type="nucleotide sequence ID" value="NZ_JAKETQ010000001.1"/>
</dbReference>
<evidence type="ECO:0000256" key="5">
    <source>
        <dbReference type="SAM" id="MobiDB-lite"/>
    </source>
</evidence>
<accession>A0AA41UA18</accession>
<keyword evidence="8" id="KW-1185">Reference proteome</keyword>
<dbReference type="InterPro" id="IPR009057">
    <property type="entry name" value="Homeodomain-like_sf"/>
</dbReference>
<keyword evidence="3" id="KW-0804">Transcription</keyword>
<name>A0AA41UA18_9HYPH</name>
<dbReference type="PANTHER" id="PTHR30055:SF234">
    <property type="entry name" value="HTH-TYPE TRANSCRIPTIONAL REGULATOR BETI"/>
    <property type="match status" value="1"/>
</dbReference>
<keyword evidence="2 4" id="KW-0238">DNA-binding</keyword>
<comment type="caution">
    <text evidence="7">The sequence shown here is derived from an EMBL/GenBank/DDBJ whole genome shotgun (WGS) entry which is preliminary data.</text>
</comment>
<dbReference type="EMBL" id="JALAZD010000001">
    <property type="protein sequence ID" value="MCI0125577.1"/>
    <property type="molecule type" value="Genomic_DNA"/>
</dbReference>
<dbReference type="InterPro" id="IPR050109">
    <property type="entry name" value="HTH-type_TetR-like_transc_reg"/>
</dbReference>
<feature type="domain" description="HTH tetR-type" evidence="6">
    <location>
        <begin position="19"/>
        <end position="79"/>
    </location>
</feature>